<dbReference type="PANTHER" id="PTHR42648:SF11">
    <property type="entry name" value="TRANSPOSON TY4-P GAG-POL POLYPROTEIN"/>
    <property type="match status" value="1"/>
</dbReference>
<keyword evidence="4" id="KW-0378">Hydrolase</keyword>
<sequence length="544" mass="61365">RHGLIRGLPKLKFEKDHLCSAYAIGKSKKKPHKPKSEDTKQEKLYILHTDLYGPMRVQNGTTERRNHTLIEVSRTMLIYAKASLFLWAEAVATARDNVPSPSAWRLFKAWQLNNHKKNSSISSKPDRAYICTISGAFQYFSEDYDEEKEMEPRSGPARAVTPPLQAASPRVRRRRERVVRFEETQNKGESKVERNSKGKRPSKEAPRGNGSQNVNLPPLLAAHIERSENGQHLQSSLTSVYGGQALPNKVGGNLPLNAHGLPSANSNEKPLYRGNLCQPPTKRERTIDLYKRKLTPGSKKERWTLMASQVIEEIVSKDQRNPPMTTTEERKTKTGSPPLKDRTTACSPICPKVKEKFVPQKESQKASNHLPRCSKANDHEIPPRQLSHLVKGIKKEKAKSTDTPEGKARKTKKMGIVVSTIHGAIKFHTKKGVRTVLLVGEAREETRKARRTLTISKERIPSCDDTEEKIIVNDKYLEQMNKQSLGPDHNAAACKEPEELTKAGLLRKVKHQMWVANTVMVKKNDGGWRMCVDFTDINKACPKV</sequence>
<feature type="compositionally biased region" description="Basic and acidic residues" evidence="10">
    <location>
        <begin position="393"/>
        <end position="408"/>
    </location>
</feature>
<keyword evidence="6" id="KW-0229">DNA integration</keyword>
<evidence type="ECO:0000256" key="3">
    <source>
        <dbReference type="ARBA" id="ARBA00022759"/>
    </source>
</evidence>
<proteinExistence type="predicted"/>
<keyword evidence="8" id="KW-0548">Nucleotidyltransferase</keyword>
<feature type="compositionally biased region" description="Basic and acidic residues" evidence="10">
    <location>
        <begin position="178"/>
        <end position="206"/>
    </location>
</feature>
<evidence type="ECO:0000256" key="9">
    <source>
        <dbReference type="ARBA" id="ARBA00023172"/>
    </source>
</evidence>
<keyword evidence="1" id="KW-0540">Nuclease</keyword>
<keyword evidence="9" id="KW-0233">DNA recombination</keyword>
<dbReference type="GO" id="GO:0016787">
    <property type="term" value="F:hydrolase activity"/>
    <property type="evidence" value="ECO:0007669"/>
    <property type="project" value="UniProtKB-KW"/>
</dbReference>
<reference evidence="11" key="1">
    <citation type="journal article" date="2019" name="Sci. Rep.">
        <title>Draft genome of Tanacetum cinerariifolium, the natural source of mosquito coil.</title>
        <authorList>
            <person name="Yamashiro T."/>
            <person name="Shiraishi A."/>
            <person name="Satake H."/>
            <person name="Nakayama K."/>
        </authorList>
    </citation>
    <scope>NUCLEOTIDE SEQUENCE</scope>
</reference>
<dbReference type="InterPro" id="IPR039537">
    <property type="entry name" value="Retrotran_Ty1/copia-like"/>
</dbReference>
<evidence type="ECO:0000256" key="10">
    <source>
        <dbReference type="SAM" id="MobiDB-lite"/>
    </source>
</evidence>
<evidence type="ECO:0000256" key="6">
    <source>
        <dbReference type="ARBA" id="ARBA00022908"/>
    </source>
</evidence>
<evidence type="ECO:0000256" key="1">
    <source>
        <dbReference type="ARBA" id="ARBA00022722"/>
    </source>
</evidence>
<feature type="non-terminal residue" evidence="11">
    <location>
        <position position="1"/>
    </location>
</feature>
<organism evidence="11">
    <name type="scientific">Tanacetum cinerariifolium</name>
    <name type="common">Dalmatian daisy</name>
    <name type="synonym">Chrysanthemum cinerariifolium</name>
    <dbReference type="NCBI Taxonomy" id="118510"/>
    <lineage>
        <taxon>Eukaryota</taxon>
        <taxon>Viridiplantae</taxon>
        <taxon>Streptophyta</taxon>
        <taxon>Embryophyta</taxon>
        <taxon>Tracheophyta</taxon>
        <taxon>Spermatophyta</taxon>
        <taxon>Magnoliopsida</taxon>
        <taxon>eudicotyledons</taxon>
        <taxon>Gunneridae</taxon>
        <taxon>Pentapetalae</taxon>
        <taxon>asterids</taxon>
        <taxon>campanulids</taxon>
        <taxon>Asterales</taxon>
        <taxon>Asteraceae</taxon>
        <taxon>Asteroideae</taxon>
        <taxon>Anthemideae</taxon>
        <taxon>Anthemidinae</taxon>
        <taxon>Tanacetum</taxon>
    </lineage>
</organism>
<keyword evidence="2" id="KW-0479">Metal-binding</keyword>
<dbReference type="PANTHER" id="PTHR42648">
    <property type="entry name" value="TRANSPOSASE, PUTATIVE-RELATED"/>
    <property type="match status" value="1"/>
</dbReference>
<keyword evidence="8" id="KW-0808">Transferase</keyword>
<dbReference type="Gene3D" id="3.10.10.10">
    <property type="entry name" value="HIV Type 1 Reverse Transcriptase, subunit A, domain 1"/>
    <property type="match status" value="1"/>
</dbReference>
<evidence type="ECO:0000256" key="7">
    <source>
        <dbReference type="ARBA" id="ARBA00022918"/>
    </source>
</evidence>
<keyword evidence="5" id="KW-0460">Magnesium</keyword>
<dbReference type="InterPro" id="IPR043502">
    <property type="entry name" value="DNA/RNA_pol_sf"/>
</dbReference>
<keyword evidence="7 11" id="KW-0695">RNA-directed DNA polymerase</keyword>
<dbReference type="GO" id="GO:0046872">
    <property type="term" value="F:metal ion binding"/>
    <property type="evidence" value="ECO:0007669"/>
    <property type="project" value="UniProtKB-KW"/>
</dbReference>
<evidence type="ECO:0000256" key="8">
    <source>
        <dbReference type="ARBA" id="ARBA00022932"/>
    </source>
</evidence>
<protein>
    <submittedName>
        <fullName evidence="11">Reverse transcriptase domain-containing protein</fullName>
    </submittedName>
</protein>
<dbReference type="GO" id="GO:0006310">
    <property type="term" value="P:DNA recombination"/>
    <property type="evidence" value="ECO:0007669"/>
    <property type="project" value="UniProtKB-KW"/>
</dbReference>
<dbReference type="EMBL" id="BKCJ010211858">
    <property type="protein sequence ID" value="GEY81031.1"/>
    <property type="molecule type" value="Genomic_DNA"/>
</dbReference>
<feature type="region of interest" description="Disordered" evidence="10">
    <location>
        <begin position="358"/>
        <end position="411"/>
    </location>
</feature>
<evidence type="ECO:0000313" key="11">
    <source>
        <dbReference type="EMBL" id="GEY81031.1"/>
    </source>
</evidence>
<dbReference type="GO" id="GO:0003964">
    <property type="term" value="F:RNA-directed DNA polymerase activity"/>
    <property type="evidence" value="ECO:0007669"/>
    <property type="project" value="UniProtKB-KW"/>
</dbReference>
<feature type="region of interest" description="Disordered" evidence="10">
    <location>
        <begin position="145"/>
        <end position="215"/>
    </location>
</feature>
<evidence type="ECO:0000256" key="5">
    <source>
        <dbReference type="ARBA" id="ARBA00022842"/>
    </source>
</evidence>
<dbReference type="AlphaFoldDB" id="A0A699HVD9"/>
<dbReference type="GO" id="GO:0004519">
    <property type="term" value="F:endonuclease activity"/>
    <property type="evidence" value="ECO:0007669"/>
    <property type="project" value="UniProtKB-KW"/>
</dbReference>
<accession>A0A699HVD9</accession>
<evidence type="ECO:0000256" key="4">
    <source>
        <dbReference type="ARBA" id="ARBA00022801"/>
    </source>
</evidence>
<dbReference type="SUPFAM" id="SSF56672">
    <property type="entry name" value="DNA/RNA polymerases"/>
    <property type="match status" value="1"/>
</dbReference>
<comment type="caution">
    <text evidence="11">The sequence shown here is derived from an EMBL/GenBank/DDBJ whole genome shotgun (WGS) entry which is preliminary data.</text>
</comment>
<keyword evidence="8" id="KW-0239">DNA-directed DNA polymerase</keyword>
<feature type="region of interest" description="Disordered" evidence="10">
    <location>
        <begin position="316"/>
        <end position="346"/>
    </location>
</feature>
<evidence type="ECO:0000256" key="2">
    <source>
        <dbReference type="ARBA" id="ARBA00022723"/>
    </source>
</evidence>
<keyword evidence="3" id="KW-0255">Endonuclease</keyword>
<dbReference type="GO" id="GO:0003887">
    <property type="term" value="F:DNA-directed DNA polymerase activity"/>
    <property type="evidence" value="ECO:0007669"/>
    <property type="project" value="UniProtKB-KW"/>
</dbReference>
<name>A0A699HVD9_TANCI</name>
<gene>
    <name evidence="11" type="ORF">Tci_453005</name>
</gene>
<dbReference type="GO" id="GO:0015074">
    <property type="term" value="P:DNA integration"/>
    <property type="evidence" value="ECO:0007669"/>
    <property type="project" value="UniProtKB-KW"/>
</dbReference>